<dbReference type="STRING" id="871741.SAMN05192570_2013"/>
<keyword evidence="1" id="KW-1133">Transmembrane helix</keyword>
<evidence type="ECO:0008006" key="4">
    <source>
        <dbReference type="Google" id="ProtNLM"/>
    </source>
</evidence>
<dbReference type="EMBL" id="FOZV01000004">
    <property type="protein sequence ID" value="SFS69783.1"/>
    <property type="molecule type" value="Genomic_DNA"/>
</dbReference>
<evidence type="ECO:0000313" key="2">
    <source>
        <dbReference type="EMBL" id="SFS69783.1"/>
    </source>
</evidence>
<feature type="transmembrane region" description="Helical" evidence="1">
    <location>
        <begin position="89"/>
        <end position="107"/>
    </location>
</feature>
<dbReference type="AlphaFoldDB" id="A0A1I6RYJ6"/>
<keyword evidence="3" id="KW-1185">Reference proteome</keyword>
<gene>
    <name evidence="2" type="ORF">SAMN05192570_2013</name>
</gene>
<organism evidence="2 3">
    <name type="scientific">Brevundimonas viscosa</name>
    <dbReference type="NCBI Taxonomy" id="871741"/>
    <lineage>
        <taxon>Bacteria</taxon>
        <taxon>Pseudomonadati</taxon>
        <taxon>Pseudomonadota</taxon>
        <taxon>Alphaproteobacteria</taxon>
        <taxon>Caulobacterales</taxon>
        <taxon>Caulobacteraceae</taxon>
        <taxon>Brevundimonas</taxon>
    </lineage>
</organism>
<feature type="transmembrane region" description="Helical" evidence="1">
    <location>
        <begin position="64"/>
        <end position="82"/>
    </location>
</feature>
<keyword evidence="1" id="KW-0472">Membrane</keyword>
<proteinExistence type="predicted"/>
<dbReference type="Proteomes" id="UP000198788">
    <property type="component" value="Unassembled WGS sequence"/>
</dbReference>
<reference evidence="3" key="1">
    <citation type="submission" date="2016-10" db="EMBL/GenBank/DDBJ databases">
        <authorList>
            <person name="Varghese N."/>
            <person name="Submissions S."/>
        </authorList>
    </citation>
    <scope>NUCLEOTIDE SEQUENCE [LARGE SCALE GENOMIC DNA]</scope>
    <source>
        <strain evidence="3">CGMCC 1.10683</strain>
    </source>
</reference>
<protein>
    <recommendedName>
        <fullName evidence="4">DoxX-like family protein</fullName>
    </recommendedName>
</protein>
<evidence type="ECO:0000313" key="3">
    <source>
        <dbReference type="Proteomes" id="UP000198788"/>
    </source>
</evidence>
<feature type="transmembrane region" description="Helical" evidence="1">
    <location>
        <begin position="12"/>
        <end position="31"/>
    </location>
</feature>
<evidence type="ECO:0000256" key="1">
    <source>
        <dbReference type="SAM" id="Phobius"/>
    </source>
</evidence>
<keyword evidence="1" id="KW-0812">Transmembrane</keyword>
<dbReference type="RefSeq" id="WP_092309842.1">
    <property type="nucleotide sequence ID" value="NZ_FOZV01000004.1"/>
</dbReference>
<accession>A0A1I6RYJ6</accession>
<dbReference type="OrthoDB" id="5801787at2"/>
<sequence length="146" mass="16207">MTDTMKMTTSTLWHLWAVGLVSLLWNGYGGYDYVMTQTDNAAYLAQFTAEQRAYFDSFPMWMEAVWAIGVWGGVLGAVLLLLRMKWAFHAFLASLVAFAVSVVYGQMSGGNELMGSTGLIFSAVIFLLGLGFVMYSRVMSRKGVLR</sequence>
<name>A0A1I6RYJ6_9CAUL</name>
<feature type="transmembrane region" description="Helical" evidence="1">
    <location>
        <begin position="113"/>
        <end position="136"/>
    </location>
</feature>